<keyword evidence="3" id="KW-1185">Reference proteome</keyword>
<dbReference type="EMBL" id="CM003098">
    <property type="protein sequence ID" value="KUI65307.1"/>
    <property type="molecule type" value="Genomic_DNA"/>
</dbReference>
<evidence type="ECO:0000313" key="2">
    <source>
        <dbReference type="EMBL" id="KUI65307.1"/>
    </source>
</evidence>
<name>A0A194VMS9_CYTMA</name>
<evidence type="ECO:0000313" key="3">
    <source>
        <dbReference type="Proteomes" id="UP000078559"/>
    </source>
</evidence>
<dbReference type="Proteomes" id="UP000078559">
    <property type="component" value="Chromosome 1"/>
</dbReference>
<reference evidence="2" key="1">
    <citation type="submission" date="2014-12" db="EMBL/GenBank/DDBJ databases">
        <title>Genome Sequence of Valsa Canker Pathogens Uncovers a Specific Adaption of Colonization on Woody Bark.</title>
        <authorList>
            <person name="Yin Z."/>
            <person name="Liu H."/>
            <person name="Gao X."/>
            <person name="Li Z."/>
            <person name="Song N."/>
            <person name="Ke X."/>
            <person name="Dai Q."/>
            <person name="Wu Y."/>
            <person name="Sun Y."/>
            <person name="Xu J.-R."/>
            <person name="Kang Z.K."/>
            <person name="Wang L."/>
            <person name="Huang L."/>
        </authorList>
    </citation>
    <scope>NUCLEOTIDE SEQUENCE [LARGE SCALE GENOMIC DNA]</scope>
    <source>
        <strain evidence="2">03-8</strain>
    </source>
</reference>
<organism evidence="2 3">
    <name type="scientific">Cytospora mali</name>
    <name type="common">Apple Valsa canker fungus</name>
    <name type="synonym">Valsa mali</name>
    <dbReference type="NCBI Taxonomy" id="578113"/>
    <lineage>
        <taxon>Eukaryota</taxon>
        <taxon>Fungi</taxon>
        <taxon>Dikarya</taxon>
        <taxon>Ascomycota</taxon>
        <taxon>Pezizomycotina</taxon>
        <taxon>Sordariomycetes</taxon>
        <taxon>Sordariomycetidae</taxon>
        <taxon>Diaporthales</taxon>
        <taxon>Cytosporaceae</taxon>
        <taxon>Cytospora</taxon>
    </lineage>
</organism>
<dbReference type="AlphaFoldDB" id="A0A194VMS9"/>
<proteinExistence type="predicted"/>
<gene>
    <name evidence="2" type="ORF">VM1G_11286</name>
</gene>
<sequence>MTKYQDDENDEMPLQDQPFAYLDGNGNGGTRRVSRQPMDGDIAKVPRIRVGRYVASADADRSRHWSKGIELSTCGV</sequence>
<feature type="region of interest" description="Disordered" evidence="1">
    <location>
        <begin position="1"/>
        <end position="41"/>
    </location>
</feature>
<protein>
    <submittedName>
        <fullName evidence="2">Uncharacterized protein</fullName>
    </submittedName>
</protein>
<evidence type="ECO:0000256" key="1">
    <source>
        <dbReference type="SAM" id="MobiDB-lite"/>
    </source>
</evidence>
<accession>A0A194VMS9</accession>